<evidence type="ECO:0000259" key="1">
    <source>
        <dbReference type="Pfam" id="PF00144"/>
    </source>
</evidence>
<evidence type="ECO:0000313" key="2">
    <source>
        <dbReference type="EMBL" id="GID58468.1"/>
    </source>
</evidence>
<dbReference type="InterPro" id="IPR012338">
    <property type="entry name" value="Beta-lactam/transpept-like"/>
</dbReference>
<comment type="caution">
    <text evidence="2">The sequence shown here is derived from an EMBL/GenBank/DDBJ whole genome shotgun (WGS) entry which is preliminary data.</text>
</comment>
<organism evidence="2 3">
    <name type="scientific">Actinoplanes couchii</name>
    <dbReference type="NCBI Taxonomy" id="403638"/>
    <lineage>
        <taxon>Bacteria</taxon>
        <taxon>Bacillati</taxon>
        <taxon>Actinomycetota</taxon>
        <taxon>Actinomycetes</taxon>
        <taxon>Micromonosporales</taxon>
        <taxon>Micromonosporaceae</taxon>
        <taxon>Actinoplanes</taxon>
    </lineage>
</organism>
<protein>
    <recommendedName>
        <fullName evidence="1">Beta-lactamase-related domain-containing protein</fullName>
    </recommendedName>
</protein>
<feature type="domain" description="Beta-lactamase-related" evidence="1">
    <location>
        <begin position="43"/>
        <end position="320"/>
    </location>
</feature>
<name>A0ABQ3XJ03_9ACTN</name>
<dbReference type="PANTHER" id="PTHR46825:SF9">
    <property type="entry name" value="BETA-LACTAMASE-RELATED DOMAIN-CONTAINING PROTEIN"/>
    <property type="match status" value="1"/>
</dbReference>
<dbReference type="InterPro" id="IPR001466">
    <property type="entry name" value="Beta-lactam-related"/>
</dbReference>
<evidence type="ECO:0000313" key="3">
    <source>
        <dbReference type="Proteomes" id="UP000612282"/>
    </source>
</evidence>
<dbReference type="InterPro" id="IPR050491">
    <property type="entry name" value="AmpC-like"/>
</dbReference>
<dbReference type="PANTHER" id="PTHR46825">
    <property type="entry name" value="D-ALANYL-D-ALANINE-CARBOXYPEPTIDASE/ENDOPEPTIDASE AMPH"/>
    <property type="match status" value="1"/>
</dbReference>
<proteinExistence type="predicted"/>
<dbReference type="Proteomes" id="UP000612282">
    <property type="component" value="Unassembled WGS sequence"/>
</dbReference>
<gene>
    <name evidence="2" type="ORF">Aco03nite_068720</name>
</gene>
<accession>A0ABQ3XJ03</accession>
<dbReference type="Pfam" id="PF00144">
    <property type="entry name" value="Beta-lactamase"/>
    <property type="match status" value="1"/>
</dbReference>
<dbReference type="RefSeq" id="WP_203802791.1">
    <property type="nucleotide sequence ID" value="NZ_BAAAQE010000010.1"/>
</dbReference>
<dbReference type="EMBL" id="BOMG01000085">
    <property type="protein sequence ID" value="GID58468.1"/>
    <property type="molecule type" value="Genomic_DNA"/>
</dbReference>
<reference evidence="2 3" key="1">
    <citation type="submission" date="2021-01" db="EMBL/GenBank/DDBJ databases">
        <title>Whole genome shotgun sequence of Actinoplanes couchii NBRC 106145.</title>
        <authorList>
            <person name="Komaki H."/>
            <person name="Tamura T."/>
        </authorList>
    </citation>
    <scope>NUCLEOTIDE SEQUENCE [LARGE SCALE GENOMIC DNA]</scope>
    <source>
        <strain evidence="2 3">NBRC 106145</strain>
    </source>
</reference>
<dbReference type="SUPFAM" id="SSF56601">
    <property type="entry name" value="beta-lactamase/transpeptidase-like"/>
    <property type="match status" value="1"/>
</dbReference>
<dbReference type="Gene3D" id="3.40.710.10">
    <property type="entry name" value="DD-peptidase/beta-lactamase superfamily"/>
    <property type="match status" value="1"/>
</dbReference>
<keyword evidence="3" id="KW-1185">Reference proteome</keyword>
<sequence length="445" mass="47804">MPQLDSAHWQHRLSTLAAEFGVVGASLGILHGSSSGGPHDMHVIDAATGVTNVRSGDPVRTGTVFQIGSITKVYTTTAALRLVADGRLDLDKPLPMGGTLRHLLTHTSGIPGDLFTDTGRGDDCLERFADGLADVPPLLPAGAAFSYCNAGFSLLGRIIEQVTGKMWDEAMRDLVFTPLGLRHTVTLPEEALLHSAAMGHERQPDGTLQPAARWGLPRSTGPAGNIAATARDVLAFARFHLNDGDGLIPADLIREMRTTRVEVPFHDGETEGLGLAWFHKSPGAIGHDGDTIGQTAFLRLLPTHRLAVVLLTNGGPARDLYRALYQEILTEVADLTLPAPLQPPDEPPRFELARHAGVYIGHDYQNELANRNGTPVLSWSATGALREVMPSAGGEYEVAAATENVLLYREPGTKRWHPATFHQLPDGRDALHIGLRAYLRAPGTP</sequence>